<accession>A0A0M3JGZ1</accession>
<protein>
    <submittedName>
        <fullName evidence="3">VIT domain-containing protein</fullName>
    </submittedName>
</protein>
<keyword evidence="2" id="KW-1185">Reference proteome</keyword>
<organism evidence="3">
    <name type="scientific">Anisakis simplex</name>
    <name type="common">Herring worm</name>
    <dbReference type="NCBI Taxonomy" id="6269"/>
    <lineage>
        <taxon>Eukaryota</taxon>
        <taxon>Metazoa</taxon>
        <taxon>Ecdysozoa</taxon>
        <taxon>Nematoda</taxon>
        <taxon>Chromadorea</taxon>
        <taxon>Rhabditida</taxon>
        <taxon>Spirurina</taxon>
        <taxon>Ascaridomorpha</taxon>
        <taxon>Ascaridoidea</taxon>
        <taxon>Anisakidae</taxon>
        <taxon>Anisakis</taxon>
        <taxon>Anisakis simplex complex</taxon>
    </lineage>
</organism>
<evidence type="ECO:0000313" key="3">
    <source>
        <dbReference type="WBParaSite" id="ASIM_0000690001-mRNA-1"/>
    </source>
</evidence>
<dbReference type="EMBL" id="UYRR01014871">
    <property type="protein sequence ID" value="VDK27513.1"/>
    <property type="molecule type" value="Genomic_DNA"/>
</dbReference>
<dbReference type="AlphaFoldDB" id="A0A0M3JGZ1"/>
<gene>
    <name evidence="1" type="ORF">ASIM_LOCUS6672</name>
</gene>
<reference evidence="1 2" key="2">
    <citation type="submission" date="2018-11" db="EMBL/GenBank/DDBJ databases">
        <authorList>
            <consortium name="Pathogen Informatics"/>
        </authorList>
    </citation>
    <scope>NUCLEOTIDE SEQUENCE [LARGE SCALE GENOMIC DNA]</scope>
</reference>
<dbReference type="WBParaSite" id="ASIM_0000690001-mRNA-1">
    <property type="protein sequence ID" value="ASIM_0000690001-mRNA-1"/>
    <property type="gene ID" value="ASIM_0000690001"/>
</dbReference>
<proteinExistence type="predicted"/>
<sequence length="69" mass="7786">MAEKACSSLFANKETDQNPVLSGFTESLATVGYREELLEFCVPIQIAHNYEDDVTITFKLEYCLRGTFS</sequence>
<reference evidence="3" key="1">
    <citation type="submission" date="2017-02" db="UniProtKB">
        <authorList>
            <consortium name="WormBaseParasite"/>
        </authorList>
    </citation>
    <scope>IDENTIFICATION</scope>
</reference>
<evidence type="ECO:0000313" key="1">
    <source>
        <dbReference type="EMBL" id="VDK27513.1"/>
    </source>
</evidence>
<dbReference type="OrthoDB" id="5864059at2759"/>
<evidence type="ECO:0000313" key="2">
    <source>
        <dbReference type="Proteomes" id="UP000267096"/>
    </source>
</evidence>
<dbReference type="Proteomes" id="UP000267096">
    <property type="component" value="Unassembled WGS sequence"/>
</dbReference>
<name>A0A0M3JGZ1_ANISI</name>